<dbReference type="Proteomes" id="UP000436858">
    <property type="component" value="Unassembled WGS sequence"/>
</dbReference>
<dbReference type="GeneID" id="60924712"/>
<proteinExistence type="predicted"/>
<reference evidence="5 6" key="1">
    <citation type="journal article" date="2019" name="Nat. Med.">
        <title>A library of human gut bacterial isolates paired with longitudinal multiomics data enables mechanistic microbiome research.</title>
        <authorList>
            <person name="Poyet M."/>
            <person name="Groussin M."/>
            <person name="Gibbons S.M."/>
            <person name="Avila-Pacheco J."/>
            <person name="Jiang X."/>
            <person name="Kearney S.M."/>
            <person name="Perrotta A.R."/>
            <person name="Berdy B."/>
            <person name="Zhao S."/>
            <person name="Lieberman T.D."/>
            <person name="Swanson P.K."/>
            <person name="Smith M."/>
            <person name="Roesemann S."/>
            <person name="Alexander J.E."/>
            <person name="Rich S.A."/>
            <person name="Livny J."/>
            <person name="Vlamakis H."/>
            <person name="Clish C."/>
            <person name="Bullock K."/>
            <person name="Deik A."/>
            <person name="Scott J."/>
            <person name="Pierce K.A."/>
            <person name="Xavier R.J."/>
            <person name="Alm E.J."/>
        </authorList>
    </citation>
    <scope>NUCLEOTIDE SEQUENCE [LARGE SCALE GENOMIC DNA]</scope>
    <source>
        <strain evidence="4 5">BIOML-A162</strain>
        <strain evidence="3 6">BIOML-A165</strain>
    </source>
</reference>
<accession>A0A139KE29</accession>
<dbReference type="EMBL" id="WCRY01000012">
    <property type="protein sequence ID" value="KAB4481391.1"/>
    <property type="molecule type" value="Genomic_DNA"/>
</dbReference>
<feature type="domain" description="DUF2059" evidence="2">
    <location>
        <begin position="87"/>
        <end position="146"/>
    </location>
</feature>
<keyword evidence="1" id="KW-0732">Signal</keyword>
<protein>
    <submittedName>
        <fullName evidence="3">DUF2059 domain-containing protein</fullName>
    </submittedName>
</protein>
<evidence type="ECO:0000313" key="4">
    <source>
        <dbReference type="EMBL" id="KAB4481391.1"/>
    </source>
</evidence>
<sequence length="329" mass="37838">MMKKILFLMVICVATSLTSILPASAQNSDQTDEYKTLLKKIMTLSGSSASSEAIMSQLMSSMKNGPFQQDEAYWKDFASKWTRKIEDKVMEVYAPIYQQHMTLDELKKVVAFYESPAGRKLGETATAVATESMPMIQQLSMEMVQEMMPKLQKSRELVRDDAAEQAKTRDQKLFDAAYTAPKDSIEIVADRTYEHGMGTKPLLHSIERRKDDTKVTFLQPIYFDWQWMYYSPGFKIVDKKTGDEYMVRGYDGGAPMDKLMIIKGCNRKYIYVSLLFPKLKKNVKEIDIIEALTDKEELPSNDDGKAKSYFDVKVDDYLVLSRENKKVYY</sequence>
<organism evidence="3 6">
    <name type="scientific">Bacteroides thetaiotaomicron</name>
    <dbReference type="NCBI Taxonomy" id="818"/>
    <lineage>
        <taxon>Bacteria</taxon>
        <taxon>Pseudomonadati</taxon>
        <taxon>Bacteroidota</taxon>
        <taxon>Bacteroidia</taxon>
        <taxon>Bacteroidales</taxon>
        <taxon>Bacteroidaceae</taxon>
        <taxon>Bacteroides</taxon>
    </lineage>
</organism>
<feature type="signal peptide" evidence="1">
    <location>
        <begin position="1"/>
        <end position="25"/>
    </location>
</feature>
<name>A0A139KE29_BACT4</name>
<dbReference type="InterPro" id="IPR018637">
    <property type="entry name" value="DUF2059"/>
</dbReference>
<evidence type="ECO:0000256" key="1">
    <source>
        <dbReference type="SAM" id="SignalP"/>
    </source>
</evidence>
<comment type="caution">
    <text evidence="3">The sequence shown here is derived from an EMBL/GenBank/DDBJ whole genome shotgun (WGS) entry which is preliminary data.</text>
</comment>
<dbReference type="RefSeq" id="WP_011108868.1">
    <property type="nucleotide sequence ID" value="NZ_BAABXH010000002.1"/>
</dbReference>
<evidence type="ECO:0000313" key="3">
    <source>
        <dbReference type="EMBL" id="KAB4449903.1"/>
    </source>
</evidence>
<dbReference type="Proteomes" id="UP000460317">
    <property type="component" value="Unassembled WGS sequence"/>
</dbReference>
<evidence type="ECO:0000259" key="2">
    <source>
        <dbReference type="Pfam" id="PF09832"/>
    </source>
</evidence>
<feature type="chain" id="PRO_5014530916" evidence="1">
    <location>
        <begin position="26"/>
        <end position="329"/>
    </location>
</feature>
<evidence type="ECO:0000313" key="5">
    <source>
        <dbReference type="Proteomes" id="UP000436858"/>
    </source>
</evidence>
<dbReference type="AlphaFoldDB" id="A0A139KE29"/>
<gene>
    <name evidence="4" type="ORF">GAN91_14015</name>
    <name evidence="3" type="ORF">GAN93_17650</name>
</gene>
<dbReference type="EMBL" id="WCSB01000018">
    <property type="protein sequence ID" value="KAB4449903.1"/>
    <property type="molecule type" value="Genomic_DNA"/>
</dbReference>
<dbReference type="Pfam" id="PF09832">
    <property type="entry name" value="DUF2059"/>
    <property type="match status" value="1"/>
</dbReference>
<evidence type="ECO:0000313" key="6">
    <source>
        <dbReference type="Proteomes" id="UP000460317"/>
    </source>
</evidence>